<feature type="chain" id="PRO_5046701962" description="DUF3558 domain-containing protein" evidence="2">
    <location>
        <begin position="21"/>
        <end position="208"/>
    </location>
</feature>
<dbReference type="RefSeq" id="WP_086787130.1">
    <property type="nucleotide sequence ID" value="NZ_JAGIOO010000001.1"/>
</dbReference>
<organism evidence="3 4">
    <name type="scientific">Crossiella equi</name>
    <dbReference type="NCBI Taxonomy" id="130796"/>
    <lineage>
        <taxon>Bacteria</taxon>
        <taxon>Bacillati</taxon>
        <taxon>Actinomycetota</taxon>
        <taxon>Actinomycetes</taxon>
        <taxon>Pseudonocardiales</taxon>
        <taxon>Pseudonocardiaceae</taxon>
        <taxon>Crossiella</taxon>
    </lineage>
</organism>
<name>A0ABS5A4W0_9PSEU</name>
<accession>A0ABS5A4W0</accession>
<evidence type="ECO:0000256" key="2">
    <source>
        <dbReference type="SAM" id="SignalP"/>
    </source>
</evidence>
<protein>
    <recommendedName>
        <fullName evidence="5">DUF3558 domain-containing protein</fullName>
    </recommendedName>
</protein>
<evidence type="ECO:0008006" key="5">
    <source>
        <dbReference type="Google" id="ProtNLM"/>
    </source>
</evidence>
<dbReference type="Proteomes" id="UP001519363">
    <property type="component" value="Unassembled WGS sequence"/>
</dbReference>
<dbReference type="EMBL" id="JAGIOO010000001">
    <property type="protein sequence ID" value="MBP2471623.1"/>
    <property type="molecule type" value="Genomic_DNA"/>
</dbReference>
<evidence type="ECO:0000313" key="3">
    <source>
        <dbReference type="EMBL" id="MBP2471623.1"/>
    </source>
</evidence>
<sequence>MHAKFRHAWAPVIASILAAAASISGCGGPPIPEMPKPVFTSATSPHGPVRYPFTAFPTCEEIGQRIPELAPSSRPSRVDSPGQLSQECEYRDPEDADGVPVVYLRIRLYNNVQDLSGFSSGAEVAKQLFDAERPPDAERDTGVGIGTEVLWAEPDAAGNCGLGILDENAVLRLWYRPGTAAKVDPRSAQCREPARAIARKLHSAVQPR</sequence>
<feature type="region of interest" description="Disordered" evidence="1">
    <location>
        <begin position="67"/>
        <end position="93"/>
    </location>
</feature>
<feature type="signal peptide" evidence="2">
    <location>
        <begin position="1"/>
        <end position="20"/>
    </location>
</feature>
<keyword evidence="2" id="KW-0732">Signal</keyword>
<evidence type="ECO:0000256" key="1">
    <source>
        <dbReference type="SAM" id="MobiDB-lite"/>
    </source>
</evidence>
<dbReference type="PROSITE" id="PS51257">
    <property type="entry name" value="PROKAR_LIPOPROTEIN"/>
    <property type="match status" value="1"/>
</dbReference>
<proteinExistence type="predicted"/>
<reference evidence="3 4" key="1">
    <citation type="submission" date="2021-03" db="EMBL/GenBank/DDBJ databases">
        <title>Sequencing the genomes of 1000 actinobacteria strains.</title>
        <authorList>
            <person name="Klenk H.-P."/>
        </authorList>
    </citation>
    <scope>NUCLEOTIDE SEQUENCE [LARGE SCALE GENOMIC DNA]</scope>
    <source>
        <strain evidence="3 4">DSM 44580</strain>
    </source>
</reference>
<evidence type="ECO:0000313" key="4">
    <source>
        <dbReference type="Proteomes" id="UP001519363"/>
    </source>
</evidence>
<keyword evidence="4" id="KW-1185">Reference proteome</keyword>
<gene>
    <name evidence="3" type="ORF">JOF53_000495</name>
</gene>
<comment type="caution">
    <text evidence="3">The sequence shown here is derived from an EMBL/GenBank/DDBJ whole genome shotgun (WGS) entry which is preliminary data.</text>
</comment>